<dbReference type="PANTHER" id="PTHR47637">
    <property type="entry name" value="CHAPERONE SURA"/>
    <property type="match status" value="1"/>
</dbReference>
<keyword evidence="5" id="KW-1185">Reference proteome</keyword>
<keyword evidence="2 4" id="KW-0413">Isomerase</keyword>
<organism evidence="4 5">
    <name type="scientific">Nemorincola caseinilytica</name>
    <dbReference type="NCBI Taxonomy" id="2054315"/>
    <lineage>
        <taxon>Bacteria</taxon>
        <taxon>Pseudomonadati</taxon>
        <taxon>Bacteroidota</taxon>
        <taxon>Chitinophagia</taxon>
        <taxon>Chitinophagales</taxon>
        <taxon>Chitinophagaceae</taxon>
        <taxon>Nemorincola</taxon>
    </lineage>
</organism>
<dbReference type="SUPFAM" id="SSF54534">
    <property type="entry name" value="FKBP-like"/>
    <property type="match status" value="2"/>
</dbReference>
<evidence type="ECO:0000313" key="4">
    <source>
        <dbReference type="EMBL" id="GAA4460789.1"/>
    </source>
</evidence>
<dbReference type="InterPro" id="IPR000297">
    <property type="entry name" value="PPIase_PpiC"/>
</dbReference>
<feature type="domain" description="PpiC" evidence="3">
    <location>
        <begin position="262"/>
        <end position="356"/>
    </location>
</feature>
<evidence type="ECO:0000256" key="2">
    <source>
        <dbReference type="PROSITE-ProRule" id="PRU00278"/>
    </source>
</evidence>
<dbReference type="Gene3D" id="1.10.4030.10">
    <property type="entry name" value="Porin chaperone SurA, peptide-binding domain"/>
    <property type="match status" value="1"/>
</dbReference>
<dbReference type="InterPro" id="IPR046357">
    <property type="entry name" value="PPIase_dom_sf"/>
</dbReference>
<reference evidence="5" key="1">
    <citation type="journal article" date="2019" name="Int. J. Syst. Evol. Microbiol.">
        <title>The Global Catalogue of Microorganisms (GCM) 10K type strain sequencing project: providing services to taxonomists for standard genome sequencing and annotation.</title>
        <authorList>
            <consortium name="The Broad Institute Genomics Platform"/>
            <consortium name="The Broad Institute Genome Sequencing Center for Infectious Disease"/>
            <person name="Wu L."/>
            <person name="Ma J."/>
        </authorList>
    </citation>
    <scope>NUCLEOTIDE SEQUENCE [LARGE SCALE GENOMIC DNA]</scope>
    <source>
        <strain evidence="5">JCM 32105</strain>
    </source>
</reference>
<evidence type="ECO:0000313" key="5">
    <source>
        <dbReference type="Proteomes" id="UP001500067"/>
    </source>
</evidence>
<dbReference type="Pfam" id="PF00639">
    <property type="entry name" value="Rotamase"/>
    <property type="match status" value="2"/>
</dbReference>
<evidence type="ECO:0000256" key="1">
    <source>
        <dbReference type="ARBA" id="ARBA00022729"/>
    </source>
</evidence>
<proteinExistence type="predicted"/>
<dbReference type="InterPro" id="IPR050280">
    <property type="entry name" value="OMP_Chaperone_SurA"/>
</dbReference>
<accession>A0ABP8N6S1</accession>
<dbReference type="EMBL" id="BAABFA010000004">
    <property type="protein sequence ID" value="GAA4460789.1"/>
    <property type="molecule type" value="Genomic_DNA"/>
</dbReference>
<protein>
    <submittedName>
        <fullName evidence="4">Peptidylprolyl isomerase</fullName>
    </submittedName>
</protein>
<gene>
    <name evidence="4" type="ORF">GCM10023093_04130</name>
</gene>
<evidence type="ECO:0000259" key="3">
    <source>
        <dbReference type="PROSITE" id="PS50198"/>
    </source>
</evidence>
<dbReference type="Proteomes" id="UP001500067">
    <property type="component" value="Unassembled WGS sequence"/>
</dbReference>
<comment type="caution">
    <text evidence="4">The sequence shown here is derived from an EMBL/GenBank/DDBJ whole genome shotgun (WGS) entry which is preliminary data.</text>
</comment>
<dbReference type="GO" id="GO:0016853">
    <property type="term" value="F:isomerase activity"/>
    <property type="evidence" value="ECO:0007669"/>
    <property type="project" value="UniProtKB-KW"/>
</dbReference>
<dbReference type="PROSITE" id="PS50198">
    <property type="entry name" value="PPIC_PPIASE_2"/>
    <property type="match status" value="2"/>
</dbReference>
<name>A0ABP8N6S1_9BACT</name>
<dbReference type="PANTHER" id="PTHR47637:SF1">
    <property type="entry name" value="CHAPERONE SURA"/>
    <property type="match status" value="1"/>
</dbReference>
<dbReference type="SUPFAM" id="SSF109998">
    <property type="entry name" value="Triger factor/SurA peptide-binding domain-like"/>
    <property type="match status" value="1"/>
</dbReference>
<keyword evidence="1" id="KW-0732">Signal</keyword>
<feature type="domain" description="PpiC" evidence="3">
    <location>
        <begin position="158"/>
        <end position="259"/>
    </location>
</feature>
<dbReference type="InterPro" id="IPR027304">
    <property type="entry name" value="Trigger_fact/SurA_dom_sf"/>
</dbReference>
<dbReference type="Gene3D" id="3.10.50.40">
    <property type="match status" value="2"/>
</dbReference>
<sequence>MGGTQLCTAQVLDKIIIKIGRNRIIQLSELDIQVAQARQQDPDFSDSSRCVLLHSMVLQKMLIEQADRDSVAVTDEDVEGQLDNRIRYFTQLYGSKEKLEQVSGKTVYQLKEDYRDVVREQMLAEKVQSQVLEHVKITPAEVDAFYKKIPVDSLPLFPASVEVGQIVIDPPVSAEMDDYAHKKIEDIKADIITGKLSFETAAGIYSEDPGSRDEGGRYEVKRNGQFVPEFENAAFKLQNGEISPIVKTKFGYHIIQMVNRKGDEAELRHILIKPTITSSDYNKAIAKLDSVRNLIVSGRISFPEAVGKFSTDEAAKRTGGMVMDPTTGNTELDVTRLDRDMILMLDTLKPGSVSAPHVYMNEMRERSCRIVYMRSRTEPHRANLKEDYGRIQDVALQQKKQKKIQDWVQQKAPTFYLWIAPEFRDCQILKDWVVREE</sequence>
<keyword evidence="2" id="KW-0697">Rotamase</keyword>